<evidence type="ECO:0000256" key="1">
    <source>
        <dbReference type="ARBA" id="ARBA00022729"/>
    </source>
</evidence>
<evidence type="ECO:0000313" key="4">
    <source>
        <dbReference type="EMBL" id="NMH28604.1"/>
    </source>
</evidence>
<reference evidence="4" key="1">
    <citation type="submission" date="2020-02" db="EMBL/GenBank/DDBJ databases">
        <title>Flavobacterium sp. genome.</title>
        <authorList>
            <person name="Jung H.S."/>
            <person name="Baek J.H."/>
            <person name="Jeon C.O."/>
        </authorList>
    </citation>
    <scope>NUCLEOTIDE SEQUENCE</scope>
    <source>
        <strain evidence="4">SE-s28</strain>
    </source>
</reference>
<feature type="domain" description="Thioredoxin" evidence="3">
    <location>
        <begin position="20"/>
        <end position="174"/>
    </location>
</feature>
<dbReference type="Gene3D" id="3.40.30.10">
    <property type="entry name" value="Glutaredoxin"/>
    <property type="match status" value="1"/>
</dbReference>
<keyword evidence="1 2" id="KW-0732">Signal</keyword>
<sequence>MKKILLIAALAIGFTSQAQLPANSPAPDFTVTDLNGNTHHLNDYLAQGKTVILDISAAWCGPCWAYHNSGSLDDVYETFGQGGSDEVVVLFVEGDSVTPVEMLYGTGTDEYGRVPQGNWVENTPYPIIDSGLIADLYEITYFPTVYRICPDGIVNEIGSASATSIRNGINSNCVTTPLVGLSNFPHSNATEFRSCVNSGALVTKVRNLGTNTMTSATIVLKENGNPIETKNWTGNTTQFNTATITFTSATLTPGATYVAEVTSVNGGSPLHPEQAIGDIAVNLAQVATSTELTLNIFTDEYPEEIKWRVKNGAGTVIANGGPYEGENSTMITETFSVPAGTADDCYRFELQDTYGDGWGIGATQHGVQIFNGDALIFEKFTNDAFTTLPVLAAFKTQVVLGVGEFDSNAFAIYPNPSNGLFNIRTTSSATILVSDLTGKTVYSGSNINDGAVLDLTALQTGMYIAKVKTATTETVEKLIIK</sequence>
<protein>
    <submittedName>
        <fullName evidence="4">T9SS type A sorting domain-containing protein</fullName>
    </submittedName>
</protein>
<feature type="signal peptide" evidence="2">
    <location>
        <begin position="1"/>
        <end position="18"/>
    </location>
</feature>
<dbReference type="NCBIfam" id="TIGR04183">
    <property type="entry name" value="Por_Secre_tail"/>
    <property type="match status" value="1"/>
</dbReference>
<organism evidence="4 5">
    <name type="scientific">Flavobacterium silvaticum</name>
    <dbReference type="NCBI Taxonomy" id="1852020"/>
    <lineage>
        <taxon>Bacteria</taxon>
        <taxon>Pseudomonadati</taxon>
        <taxon>Bacteroidota</taxon>
        <taxon>Flavobacteriia</taxon>
        <taxon>Flavobacteriales</taxon>
        <taxon>Flavobacteriaceae</taxon>
        <taxon>Flavobacterium</taxon>
    </lineage>
</organism>
<evidence type="ECO:0000313" key="5">
    <source>
        <dbReference type="Proteomes" id="UP000712080"/>
    </source>
</evidence>
<accession>A0A972JG27</accession>
<dbReference type="Pfam" id="PF08534">
    <property type="entry name" value="Redoxin"/>
    <property type="match status" value="1"/>
</dbReference>
<comment type="caution">
    <text evidence="4">The sequence shown here is derived from an EMBL/GenBank/DDBJ whole genome shotgun (WGS) entry which is preliminary data.</text>
</comment>
<evidence type="ECO:0000256" key="2">
    <source>
        <dbReference type="SAM" id="SignalP"/>
    </source>
</evidence>
<evidence type="ECO:0000259" key="3">
    <source>
        <dbReference type="PROSITE" id="PS51352"/>
    </source>
</evidence>
<dbReference type="InterPro" id="IPR036249">
    <property type="entry name" value="Thioredoxin-like_sf"/>
</dbReference>
<dbReference type="CDD" id="cd02966">
    <property type="entry name" value="TlpA_like_family"/>
    <property type="match status" value="1"/>
</dbReference>
<keyword evidence="5" id="KW-1185">Reference proteome</keyword>
<dbReference type="Pfam" id="PF18962">
    <property type="entry name" value="Por_Secre_tail"/>
    <property type="match status" value="1"/>
</dbReference>
<dbReference type="InterPro" id="IPR013766">
    <property type="entry name" value="Thioredoxin_domain"/>
</dbReference>
<dbReference type="InterPro" id="IPR026444">
    <property type="entry name" value="Secre_tail"/>
</dbReference>
<dbReference type="GO" id="GO:0016491">
    <property type="term" value="F:oxidoreductase activity"/>
    <property type="evidence" value="ECO:0007669"/>
    <property type="project" value="InterPro"/>
</dbReference>
<gene>
    <name evidence="4" type="ORF">G6047_11225</name>
</gene>
<feature type="chain" id="PRO_5036730415" evidence="2">
    <location>
        <begin position="19"/>
        <end position="481"/>
    </location>
</feature>
<proteinExistence type="predicted"/>
<dbReference type="EMBL" id="JAAMPU010000106">
    <property type="protein sequence ID" value="NMH28604.1"/>
    <property type="molecule type" value="Genomic_DNA"/>
</dbReference>
<dbReference type="PROSITE" id="PS51352">
    <property type="entry name" value="THIOREDOXIN_2"/>
    <property type="match status" value="1"/>
</dbReference>
<dbReference type="InterPro" id="IPR013740">
    <property type="entry name" value="Redoxin"/>
</dbReference>
<dbReference type="RefSeq" id="WP_169527711.1">
    <property type="nucleotide sequence ID" value="NZ_JAAMPU010000106.1"/>
</dbReference>
<dbReference type="SUPFAM" id="SSF52833">
    <property type="entry name" value="Thioredoxin-like"/>
    <property type="match status" value="1"/>
</dbReference>
<dbReference type="Proteomes" id="UP000712080">
    <property type="component" value="Unassembled WGS sequence"/>
</dbReference>
<name>A0A972JG27_9FLAO</name>
<dbReference type="AlphaFoldDB" id="A0A972JG27"/>